<dbReference type="Gene3D" id="3.40.50.1360">
    <property type="match status" value="1"/>
</dbReference>
<proteinExistence type="predicted"/>
<dbReference type="SUPFAM" id="SSF100950">
    <property type="entry name" value="NagB/RpiA/CoA transferase-like"/>
    <property type="match status" value="1"/>
</dbReference>
<evidence type="ECO:0000259" key="2">
    <source>
        <dbReference type="Pfam" id="PF01182"/>
    </source>
</evidence>
<keyword evidence="4" id="KW-1185">Reference proteome</keyword>
<accession>A0ABQ1LFH8</accession>
<dbReference type="PANTHER" id="PTHR11280:SF5">
    <property type="entry name" value="GLUCOSAMINE-6-PHOSPHATE ISOMERASE"/>
    <property type="match status" value="1"/>
</dbReference>
<dbReference type="InterPro" id="IPR004547">
    <property type="entry name" value="Glucosamine6P_isomerase"/>
</dbReference>
<comment type="caution">
    <text evidence="3">The sequence shown here is derived from an EMBL/GenBank/DDBJ whole genome shotgun (WGS) entry which is preliminary data.</text>
</comment>
<dbReference type="EMBL" id="BMIK01000002">
    <property type="protein sequence ID" value="GGC21982.1"/>
    <property type="molecule type" value="Genomic_DNA"/>
</dbReference>
<dbReference type="InterPro" id="IPR006148">
    <property type="entry name" value="Glc/Gal-6P_isomerase"/>
</dbReference>
<organism evidence="3 4">
    <name type="scientific">Parapedobacter defluvii</name>
    <dbReference type="NCBI Taxonomy" id="2045106"/>
    <lineage>
        <taxon>Bacteria</taxon>
        <taxon>Pseudomonadati</taxon>
        <taxon>Bacteroidota</taxon>
        <taxon>Sphingobacteriia</taxon>
        <taxon>Sphingobacteriales</taxon>
        <taxon>Sphingobacteriaceae</taxon>
        <taxon>Parapedobacter</taxon>
    </lineage>
</organism>
<evidence type="ECO:0000313" key="3">
    <source>
        <dbReference type="EMBL" id="GGC21982.1"/>
    </source>
</evidence>
<reference evidence="4" key="1">
    <citation type="journal article" date="2019" name="Int. J. Syst. Evol. Microbiol.">
        <title>The Global Catalogue of Microorganisms (GCM) 10K type strain sequencing project: providing services to taxonomists for standard genome sequencing and annotation.</title>
        <authorList>
            <consortium name="The Broad Institute Genomics Platform"/>
            <consortium name="The Broad Institute Genome Sequencing Center for Infectious Disease"/>
            <person name="Wu L."/>
            <person name="Ma J."/>
        </authorList>
    </citation>
    <scope>NUCLEOTIDE SEQUENCE [LARGE SCALE GENOMIC DNA]</scope>
    <source>
        <strain evidence="4">CGMCC 1.15342</strain>
    </source>
</reference>
<dbReference type="RefSeq" id="WP_188748566.1">
    <property type="nucleotide sequence ID" value="NZ_BMIK01000002.1"/>
</dbReference>
<gene>
    <name evidence="3" type="ORF">GCM10011386_12440</name>
</gene>
<dbReference type="Pfam" id="PF01182">
    <property type="entry name" value="Glucosamine_iso"/>
    <property type="match status" value="1"/>
</dbReference>
<dbReference type="InterPro" id="IPR037171">
    <property type="entry name" value="NagB/RpiA_transferase-like"/>
</dbReference>
<dbReference type="Proteomes" id="UP000597338">
    <property type="component" value="Unassembled WGS sequence"/>
</dbReference>
<evidence type="ECO:0000256" key="1">
    <source>
        <dbReference type="ARBA" id="ARBA00022801"/>
    </source>
</evidence>
<protein>
    <submittedName>
        <fullName evidence="3">Glucosamine-6-phosphate deaminase</fullName>
    </submittedName>
</protein>
<keyword evidence="1" id="KW-0378">Hydrolase</keyword>
<dbReference type="InterPro" id="IPR018321">
    <property type="entry name" value="Glucosamine6P_isomerase_CS"/>
</dbReference>
<feature type="domain" description="Glucosamine/galactosamine-6-phosphate isomerase" evidence="2">
    <location>
        <begin position="13"/>
        <end position="221"/>
    </location>
</feature>
<dbReference type="NCBIfam" id="NF007291">
    <property type="entry name" value="PRK09762.1"/>
    <property type="match status" value="1"/>
</dbReference>
<name>A0ABQ1LFH8_9SPHI</name>
<sequence length="242" mass="26015">MDVTYYDDYEAMSQQASALITAQLVQKPSSLLCAATGGSPSRTYALLHQEAGQRPGLFTQVKLIKLDEWGGLPPQHPATCESYLQAQLIRPLGISNDRYIAFQSDAVDPAKECVRIQRELSHSGPIDLCVLGLGVNGHIAFNEPSDGLQAACHVAELSSQSLQHAMVAGMSPKPAYGYTLGMADILQAKQVILLITGKNKENAARGLLSGKITSHLPASFLSLHPNACCLIDRQAVSFEQIT</sequence>
<evidence type="ECO:0000313" key="4">
    <source>
        <dbReference type="Proteomes" id="UP000597338"/>
    </source>
</evidence>
<dbReference type="PROSITE" id="PS01161">
    <property type="entry name" value="GLC_GALNAC_ISOMERASE"/>
    <property type="match status" value="1"/>
</dbReference>
<dbReference type="PANTHER" id="PTHR11280">
    <property type="entry name" value="GLUCOSAMINE-6-PHOSPHATE ISOMERASE"/>
    <property type="match status" value="1"/>
</dbReference>